<dbReference type="Gene3D" id="3.40.50.720">
    <property type="entry name" value="NAD(P)-binding Rossmann-like Domain"/>
    <property type="match status" value="2"/>
</dbReference>
<dbReference type="Proteomes" id="UP000799438">
    <property type="component" value="Unassembled WGS sequence"/>
</dbReference>
<dbReference type="OrthoDB" id="298012at2759"/>
<dbReference type="GO" id="GO:0051287">
    <property type="term" value="F:NAD binding"/>
    <property type="evidence" value="ECO:0007669"/>
    <property type="project" value="InterPro"/>
</dbReference>
<dbReference type="SUPFAM" id="SSF52283">
    <property type="entry name" value="Formate/glycerate dehydrogenase catalytic domain-like"/>
    <property type="match status" value="1"/>
</dbReference>
<reference evidence="7" key="1">
    <citation type="journal article" date="2020" name="Stud. Mycol.">
        <title>101 Dothideomycetes genomes: a test case for predicting lifestyles and emergence of pathogens.</title>
        <authorList>
            <person name="Haridas S."/>
            <person name="Albert R."/>
            <person name="Binder M."/>
            <person name="Bloem J."/>
            <person name="Labutti K."/>
            <person name="Salamov A."/>
            <person name="Andreopoulos B."/>
            <person name="Baker S."/>
            <person name="Barry K."/>
            <person name="Bills G."/>
            <person name="Bluhm B."/>
            <person name="Cannon C."/>
            <person name="Castanera R."/>
            <person name="Culley D."/>
            <person name="Daum C."/>
            <person name="Ezra D."/>
            <person name="Gonzalez J."/>
            <person name="Henrissat B."/>
            <person name="Kuo A."/>
            <person name="Liang C."/>
            <person name="Lipzen A."/>
            <person name="Lutzoni F."/>
            <person name="Magnuson J."/>
            <person name="Mondo S."/>
            <person name="Nolan M."/>
            <person name="Ohm R."/>
            <person name="Pangilinan J."/>
            <person name="Park H.-J."/>
            <person name="Ramirez L."/>
            <person name="Alfaro M."/>
            <person name="Sun H."/>
            <person name="Tritt A."/>
            <person name="Yoshinaga Y."/>
            <person name="Zwiers L.-H."/>
            <person name="Turgeon B."/>
            <person name="Goodwin S."/>
            <person name="Spatafora J."/>
            <person name="Crous P."/>
            <person name="Grigoriev I."/>
        </authorList>
    </citation>
    <scope>NUCLEOTIDE SEQUENCE</scope>
    <source>
        <strain evidence="7">CBS 121167</strain>
    </source>
</reference>
<organism evidence="7 8">
    <name type="scientific">Aplosporella prunicola CBS 121167</name>
    <dbReference type="NCBI Taxonomy" id="1176127"/>
    <lineage>
        <taxon>Eukaryota</taxon>
        <taxon>Fungi</taxon>
        <taxon>Dikarya</taxon>
        <taxon>Ascomycota</taxon>
        <taxon>Pezizomycotina</taxon>
        <taxon>Dothideomycetes</taxon>
        <taxon>Dothideomycetes incertae sedis</taxon>
        <taxon>Botryosphaeriales</taxon>
        <taxon>Aplosporellaceae</taxon>
        <taxon>Aplosporella</taxon>
    </lineage>
</organism>
<dbReference type="InterPro" id="IPR050857">
    <property type="entry name" value="D-2-hydroxyacid_DH"/>
</dbReference>
<dbReference type="PANTHER" id="PTHR42789">
    <property type="entry name" value="D-ISOMER SPECIFIC 2-HYDROXYACID DEHYDROGENASE FAMILY PROTEIN (AFU_ORTHOLOGUE AFUA_6G10090)"/>
    <property type="match status" value="1"/>
</dbReference>
<keyword evidence="2 4" id="KW-0560">Oxidoreductase</keyword>
<gene>
    <name evidence="7" type="ORF">K452DRAFT_291737</name>
</gene>
<keyword evidence="3" id="KW-0520">NAD</keyword>
<evidence type="ECO:0000313" key="8">
    <source>
        <dbReference type="Proteomes" id="UP000799438"/>
    </source>
</evidence>
<name>A0A6A6B2F3_9PEZI</name>
<dbReference type="GO" id="GO:0016616">
    <property type="term" value="F:oxidoreductase activity, acting on the CH-OH group of donors, NAD or NADP as acceptor"/>
    <property type="evidence" value="ECO:0007669"/>
    <property type="project" value="InterPro"/>
</dbReference>
<evidence type="ECO:0000259" key="5">
    <source>
        <dbReference type="Pfam" id="PF00389"/>
    </source>
</evidence>
<dbReference type="InterPro" id="IPR036291">
    <property type="entry name" value="NAD(P)-bd_dom_sf"/>
</dbReference>
<evidence type="ECO:0000256" key="3">
    <source>
        <dbReference type="ARBA" id="ARBA00023027"/>
    </source>
</evidence>
<comment type="similarity">
    <text evidence="1 4">Belongs to the D-isomer specific 2-hydroxyacid dehydrogenase family.</text>
</comment>
<dbReference type="InterPro" id="IPR006140">
    <property type="entry name" value="D-isomer_DH_NAD-bd"/>
</dbReference>
<dbReference type="PROSITE" id="PS00671">
    <property type="entry name" value="D_2_HYDROXYACID_DH_3"/>
    <property type="match status" value="1"/>
</dbReference>
<feature type="domain" description="D-isomer specific 2-hydroxyacid dehydrogenase catalytic" evidence="5">
    <location>
        <begin position="15"/>
        <end position="360"/>
    </location>
</feature>
<dbReference type="InterPro" id="IPR006139">
    <property type="entry name" value="D-isomer_2_OHA_DH_cat_dom"/>
</dbReference>
<evidence type="ECO:0000313" key="7">
    <source>
        <dbReference type="EMBL" id="KAF2137197.1"/>
    </source>
</evidence>
<dbReference type="Pfam" id="PF02826">
    <property type="entry name" value="2-Hacid_dh_C"/>
    <property type="match status" value="1"/>
</dbReference>
<sequence length="362" mass="39127">MSSSEAQPKGPIKMAILDDYQNISRPYFKDFPPSSLEVTVFTDTISPSDDLPALVSRLHPYSIICTMRERTPFPAALITSLPNLRLLLTTGTRNAALDLAALRAANIPVAGTDTDPAASAGRAATTKPVSKTNQHTWALILGLANNVARDDAAVKAGAWQDHLPMSTYLAGQTFACLGLGKLGVMAARVAVLAFGMRVLAWSQSLTQEAADAKAREAGLPEGTFEVVGSKAELFERADVLSVHYVLSPRSEGIVGAKELAAMKTSALFVNSSRGPLVDEDALFEVLNQGRIRGAALDVFWKEPLPKDSRWRTTAWGKDGRSQVLMTPHTGFVSEETMHGWYMATAENVRRFLDGQELTTRLA</sequence>
<evidence type="ECO:0000256" key="1">
    <source>
        <dbReference type="ARBA" id="ARBA00005854"/>
    </source>
</evidence>
<keyword evidence="8" id="KW-1185">Reference proteome</keyword>
<evidence type="ECO:0000256" key="2">
    <source>
        <dbReference type="ARBA" id="ARBA00023002"/>
    </source>
</evidence>
<dbReference type="InterPro" id="IPR029753">
    <property type="entry name" value="D-isomer_DH_CS"/>
</dbReference>
<dbReference type="GeneID" id="54298736"/>
<dbReference type="SUPFAM" id="SSF51735">
    <property type="entry name" value="NAD(P)-binding Rossmann-fold domains"/>
    <property type="match status" value="1"/>
</dbReference>
<feature type="domain" description="D-isomer specific 2-hydroxyacid dehydrogenase NAD-binding" evidence="6">
    <location>
        <begin position="138"/>
        <end position="330"/>
    </location>
</feature>
<protein>
    <recommendedName>
        <fullName evidence="9">D-isomer specific 2-hydroxyacid dehydrogenase NAD-binding domain-containing protein</fullName>
    </recommendedName>
</protein>
<proteinExistence type="inferred from homology"/>
<evidence type="ECO:0008006" key="9">
    <source>
        <dbReference type="Google" id="ProtNLM"/>
    </source>
</evidence>
<dbReference type="Pfam" id="PF00389">
    <property type="entry name" value="2-Hacid_dh"/>
    <property type="match status" value="1"/>
</dbReference>
<dbReference type="CDD" id="cd12169">
    <property type="entry name" value="PGDH_like_1"/>
    <property type="match status" value="1"/>
</dbReference>
<dbReference type="EMBL" id="ML995505">
    <property type="protein sequence ID" value="KAF2137197.1"/>
    <property type="molecule type" value="Genomic_DNA"/>
</dbReference>
<dbReference type="PANTHER" id="PTHR42789:SF1">
    <property type="entry name" value="D-ISOMER SPECIFIC 2-HYDROXYACID DEHYDROGENASE FAMILY PROTEIN (AFU_ORTHOLOGUE AFUA_6G10090)"/>
    <property type="match status" value="1"/>
</dbReference>
<evidence type="ECO:0000256" key="4">
    <source>
        <dbReference type="RuleBase" id="RU003719"/>
    </source>
</evidence>
<dbReference type="RefSeq" id="XP_033392915.1">
    <property type="nucleotide sequence ID" value="XM_033541240.1"/>
</dbReference>
<accession>A0A6A6B2F3</accession>
<dbReference type="AlphaFoldDB" id="A0A6A6B2F3"/>
<evidence type="ECO:0000259" key="6">
    <source>
        <dbReference type="Pfam" id="PF02826"/>
    </source>
</evidence>